<evidence type="ECO:0000259" key="2">
    <source>
        <dbReference type="Pfam" id="PF01909"/>
    </source>
</evidence>
<dbReference type="InterPro" id="IPR043519">
    <property type="entry name" value="NT_sf"/>
</dbReference>
<accession>L8H4G5</accession>
<protein>
    <recommendedName>
        <fullName evidence="2">Polymerase nucleotidyl transferase domain-containing protein</fullName>
    </recommendedName>
</protein>
<name>L8H4G5_ACACF</name>
<dbReference type="VEuPathDB" id="AmoebaDB:ACA1_197880"/>
<dbReference type="Gene3D" id="3.30.460.10">
    <property type="entry name" value="Beta Polymerase, domain 2"/>
    <property type="match status" value="1"/>
</dbReference>
<dbReference type="GeneID" id="14920421"/>
<dbReference type="RefSeq" id="XP_004341690.1">
    <property type="nucleotide sequence ID" value="XM_004341642.1"/>
</dbReference>
<dbReference type="KEGG" id="acan:ACA1_197880"/>
<dbReference type="Pfam" id="PF01909">
    <property type="entry name" value="NTP_transf_2"/>
    <property type="match status" value="1"/>
</dbReference>
<dbReference type="CDD" id="cd05403">
    <property type="entry name" value="NT_KNTase_like"/>
    <property type="match status" value="1"/>
</dbReference>
<organism evidence="3 4">
    <name type="scientific">Acanthamoeba castellanii (strain ATCC 30010 / Neff)</name>
    <dbReference type="NCBI Taxonomy" id="1257118"/>
    <lineage>
        <taxon>Eukaryota</taxon>
        <taxon>Amoebozoa</taxon>
        <taxon>Discosea</taxon>
        <taxon>Longamoebia</taxon>
        <taxon>Centramoebida</taxon>
        <taxon>Acanthamoebidae</taxon>
        <taxon>Acanthamoeba</taxon>
    </lineage>
</organism>
<dbReference type="AlphaFoldDB" id="L8H4G5"/>
<dbReference type="GO" id="GO:0016779">
    <property type="term" value="F:nucleotidyltransferase activity"/>
    <property type="evidence" value="ECO:0007669"/>
    <property type="project" value="InterPro"/>
</dbReference>
<evidence type="ECO:0000313" key="4">
    <source>
        <dbReference type="Proteomes" id="UP000011083"/>
    </source>
</evidence>
<proteinExistence type="predicted"/>
<keyword evidence="4" id="KW-1185">Reference proteome</keyword>
<evidence type="ECO:0000313" key="3">
    <source>
        <dbReference type="EMBL" id="ELR19598.1"/>
    </source>
</evidence>
<gene>
    <name evidence="3" type="ORF">ACA1_197880</name>
</gene>
<feature type="domain" description="Polymerase nucleotidyl transferase" evidence="2">
    <location>
        <begin position="33"/>
        <end position="63"/>
    </location>
</feature>
<dbReference type="EMBL" id="KB007932">
    <property type="protein sequence ID" value="ELR19598.1"/>
    <property type="molecule type" value="Genomic_DNA"/>
</dbReference>
<dbReference type="InterPro" id="IPR002934">
    <property type="entry name" value="Polymerase_NTP_transf_dom"/>
</dbReference>
<reference evidence="3 4" key="1">
    <citation type="journal article" date="2013" name="Genome Biol.">
        <title>Genome of Acanthamoeba castellanii highlights extensive lateral gene transfer and early evolution of tyrosine kinase signaling.</title>
        <authorList>
            <person name="Clarke M."/>
            <person name="Lohan A.J."/>
            <person name="Liu B."/>
            <person name="Lagkouvardos I."/>
            <person name="Roy S."/>
            <person name="Zafar N."/>
            <person name="Bertelli C."/>
            <person name="Schilde C."/>
            <person name="Kianianmomeni A."/>
            <person name="Burglin T.R."/>
            <person name="Frech C."/>
            <person name="Turcotte B."/>
            <person name="Kopec K.O."/>
            <person name="Synnott J.M."/>
            <person name="Choo C."/>
            <person name="Paponov I."/>
            <person name="Finkler A."/>
            <person name="Soon Heng Tan C."/>
            <person name="Hutchins A.P."/>
            <person name="Weinmeier T."/>
            <person name="Rattei T."/>
            <person name="Chu J.S."/>
            <person name="Gimenez G."/>
            <person name="Irimia M."/>
            <person name="Rigden D.J."/>
            <person name="Fitzpatrick D.A."/>
            <person name="Lorenzo-Morales J."/>
            <person name="Bateman A."/>
            <person name="Chiu C.H."/>
            <person name="Tang P."/>
            <person name="Hegemann P."/>
            <person name="Fromm H."/>
            <person name="Raoult D."/>
            <person name="Greub G."/>
            <person name="Miranda-Saavedra D."/>
            <person name="Chen N."/>
            <person name="Nash P."/>
            <person name="Ginger M.L."/>
            <person name="Horn M."/>
            <person name="Schaap P."/>
            <person name="Caler L."/>
            <person name="Loftus B."/>
        </authorList>
    </citation>
    <scope>NUCLEOTIDE SEQUENCE [LARGE SCALE GENOMIC DNA]</scope>
    <source>
        <strain evidence="3 4">Neff</strain>
    </source>
</reference>
<evidence type="ECO:0000256" key="1">
    <source>
        <dbReference type="SAM" id="MobiDB-lite"/>
    </source>
</evidence>
<dbReference type="SUPFAM" id="SSF81301">
    <property type="entry name" value="Nucleotidyltransferase"/>
    <property type="match status" value="1"/>
</dbReference>
<feature type="region of interest" description="Disordered" evidence="1">
    <location>
        <begin position="247"/>
        <end position="267"/>
    </location>
</feature>
<dbReference type="Proteomes" id="UP000011083">
    <property type="component" value="Unassembled WGS sequence"/>
</dbReference>
<sequence length="267" mass="29781">MEDGAAVAADGKEEERMTAGWVVANFGLEDAAVLAVYLYGSRVYGTHGPASDWDYVIVVEGGGEGQGGEEGRGGGEVEATIQGAASDADATVMSMTRFAQMLDQHSAPILECVFLPPHMKLRERGPAALAAAAFVVSPQRVREAASFRAGHSWSKARKKLEVAADRNVRVAKKSLFHSFRILDFALQMATEGKISRFDAMNELWRELEAFPDDTPWETYKQRYQKRWNALKSQLRAACPKEEWREAKKDLHAEHDNVRRQKEELQQQ</sequence>